<proteinExistence type="predicted"/>
<reference evidence="1" key="2">
    <citation type="submission" date="2020-05" db="UniProtKB">
        <authorList>
            <consortium name="EnsemblMetazoa"/>
        </authorList>
    </citation>
    <scope>IDENTIFICATION</scope>
    <source>
        <strain evidence="1">IAEA</strain>
    </source>
</reference>
<accession>A0A1B0BWE1</accession>
<dbReference type="EMBL" id="JXJN01021733">
    <property type="status" value="NOT_ANNOTATED_CDS"/>
    <property type="molecule type" value="Genomic_DNA"/>
</dbReference>
<dbReference type="VEuPathDB" id="VectorBase:GPPI042608"/>
<reference evidence="2" key="1">
    <citation type="submission" date="2015-01" db="EMBL/GenBank/DDBJ databases">
        <authorList>
            <person name="Aksoy S."/>
            <person name="Warren W."/>
            <person name="Wilson R.K."/>
        </authorList>
    </citation>
    <scope>NUCLEOTIDE SEQUENCE [LARGE SCALE GENOMIC DNA]</scope>
    <source>
        <strain evidence="2">IAEA</strain>
    </source>
</reference>
<keyword evidence="2" id="KW-1185">Reference proteome</keyword>
<protein>
    <submittedName>
        <fullName evidence="1">Uncharacterized protein</fullName>
    </submittedName>
</protein>
<organism evidence="1 2">
    <name type="scientific">Glossina palpalis gambiensis</name>
    <dbReference type="NCBI Taxonomy" id="67801"/>
    <lineage>
        <taxon>Eukaryota</taxon>
        <taxon>Metazoa</taxon>
        <taxon>Ecdysozoa</taxon>
        <taxon>Arthropoda</taxon>
        <taxon>Hexapoda</taxon>
        <taxon>Insecta</taxon>
        <taxon>Pterygota</taxon>
        <taxon>Neoptera</taxon>
        <taxon>Endopterygota</taxon>
        <taxon>Diptera</taxon>
        <taxon>Brachycera</taxon>
        <taxon>Muscomorpha</taxon>
        <taxon>Hippoboscoidea</taxon>
        <taxon>Glossinidae</taxon>
        <taxon>Glossina</taxon>
    </lineage>
</organism>
<sequence>MEKKNLFMRYLTRLFLDHYLEQIDSKCLSNTFRNYDECSSTLNLFEGEHKDSKDGHPTMYRDIIMMELFLGILNPILTMIIKEATDRMTKKKGERTPCSVRKLYTFERRSVKAIKSTRISRLYKALAVVRRLRSRKKNFLETLCICKEKNCFLNSRCYISLLVDENILNHKYRNTREVFCTFCTITTTTTTTTLILTMKAFLPLNDWLHRVMEWKVLKLAEIDCLKLEKKEELFVAVEMPFVAEQQIAVARRRPCLKIDSHDNGPGARLPLVTLET</sequence>
<evidence type="ECO:0000313" key="1">
    <source>
        <dbReference type="EnsemblMetazoa" id="GPPI042608-PA"/>
    </source>
</evidence>
<dbReference type="EnsemblMetazoa" id="GPPI042608-RA">
    <property type="protein sequence ID" value="GPPI042608-PA"/>
    <property type="gene ID" value="GPPI042608"/>
</dbReference>
<dbReference type="AlphaFoldDB" id="A0A1B0BWE1"/>
<evidence type="ECO:0000313" key="2">
    <source>
        <dbReference type="Proteomes" id="UP000092460"/>
    </source>
</evidence>
<dbReference type="EMBL" id="JXJN01021732">
    <property type="status" value="NOT_ANNOTATED_CDS"/>
    <property type="molecule type" value="Genomic_DNA"/>
</dbReference>
<dbReference type="Proteomes" id="UP000092460">
    <property type="component" value="Unassembled WGS sequence"/>
</dbReference>
<name>A0A1B0BWE1_9MUSC</name>